<feature type="transmembrane region" description="Helical" evidence="1">
    <location>
        <begin position="77"/>
        <end position="95"/>
    </location>
</feature>
<feature type="transmembrane region" description="Helical" evidence="1">
    <location>
        <begin position="47"/>
        <end position="65"/>
    </location>
</feature>
<dbReference type="Proteomes" id="UP001203852">
    <property type="component" value="Unassembled WGS sequence"/>
</dbReference>
<dbReference type="AlphaFoldDB" id="A0AAN6E0V1"/>
<keyword evidence="1" id="KW-0812">Transmembrane</keyword>
<proteinExistence type="predicted"/>
<evidence type="ECO:0000313" key="2">
    <source>
        <dbReference type="EMBL" id="KAI1614525.1"/>
    </source>
</evidence>
<name>A0AAN6E0V1_9EURO</name>
<gene>
    <name evidence="2" type="ORF">EDD36DRAFT_230910</name>
</gene>
<dbReference type="EMBL" id="MU404353">
    <property type="protein sequence ID" value="KAI1614525.1"/>
    <property type="molecule type" value="Genomic_DNA"/>
</dbReference>
<protein>
    <submittedName>
        <fullName evidence="2">Uncharacterized protein</fullName>
    </submittedName>
</protein>
<keyword evidence="1" id="KW-0472">Membrane</keyword>
<keyword evidence="3" id="KW-1185">Reference proteome</keyword>
<evidence type="ECO:0000256" key="1">
    <source>
        <dbReference type="SAM" id="Phobius"/>
    </source>
</evidence>
<keyword evidence="1" id="KW-1133">Transmembrane helix</keyword>
<sequence length="119" mass="13104">MSRLALATSIAHIGVGIGHTFFGIDLFSKPEWKSLPKLFFAYSRVGWYQGGAFFTIIGLYTYQLSQRDPSTWTSIDRTILAMTLALYWASSAWYLKNGDRSTGALTGVVGALQALCLAQ</sequence>
<accession>A0AAN6E0V1</accession>
<reference evidence="2" key="1">
    <citation type="journal article" date="2022" name="bioRxiv">
        <title>Deciphering the potential niche of two novel black yeast fungi from a biological soil crust based on their genomes, phenotypes, and melanin regulation.</title>
        <authorList>
            <consortium name="DOE Joint Genome Institute"/>
            <person name="Carr E.C."/>
            <person name="Barton Q."/>
            <person name="Grambo S."/>
            <person name="Sullivan M."/>
            <person name="Renfro C.M."/>
            <person name="Kuo A."/>
            <person name="Pangilinan J."/>
            <person name="Lipzen A."/>
            <person name="Keymanesh K."/>
            <person name="Savage E."/>
            <person name="Barry K."/>
            <person name="Grigoriev I.V."/>
            <person name="Riekhof W.R."/>
            <person name="Harris S.S."/>
        </authorList>
    </citation>
    <scope>NUCLEOTIDE SEQUENCE</scope>
    <source>
        <strain evidence="2">JF 03-4F</strain>
    </source>
</reference>
<organism evidence="2 3">
    <name type="scientific">Exophiala viscosa</name>
    <dbReference type="NCBI Taxonomy" id="2486360"/>
    <lineage>
        <taxon>Eukaryota</taxon>
        <taxon>Fungi</taxon>
        <taxon>Dikarya</taxon>
        <taxon>Ascomycota</taxon>
        <taxon>Pezizomycotina</taxon>
        <taxon>Eurotiomycetes</taxon>
        <taxon>Chaetothyriomycetidae</taxon>
        <taxon>Chaetothyriales</taxon>
        <taxon>Herpotrichiellaceae</taxon>
        <taxon>Exophiala</taxon>
    </lineage>
</organism>
<comment type="caution">
    <text evidence="2">The sequence shown here is derived from an EMBL/GenBank/DDBJ whole genome shotgun (WGS) entry which is preliminary data.</text>
</comment>
<evidence type="ECO:0000313" key="3">
    <source>
        <dbReference type="Proteomes" id="UP001203852"/>
    </source>
</evidence>